<evidence type="ECO:0000313" key="2">
    <source>
        <dbReference type="EMBL" id="VDM65374.1"/>
    </source>
</evidence>
<evidence type="ECO:0000259" key="1">
    <source>
        <dbReference type="SMART" id="SM01097"/>
    </source>
</evidence>
<dbReference type="EMBL" id="UYYB01000598">
    <property type="protein sequence ID" value="VDM65374.1"/>
    <property type="molecule type" value="Genomic_DNA"/>
</dbReference>
<evidence type="ECO:0000313" key="3">
    <source>
        <dbReference type="Proteomes" id="UP000270094"/>
    </source>
</evidence>
<dbReference type="OrthoDB" id="434at2759"/>
<reference evidence="2 3" key="1">
    <citation type="submission" date="2018-11" db="EMBL/GenBank/DDBJ databases">
        <authorList>
            <consortium name="Pathogen Informatics"/>
        </authorList>
    </citation>
    <scope>NUCLEOTIDE SEQUENCE [LARGE SCALE GENOMIC DNA]</scope>
</reference>
<proteinExistence type="predicted"/>
<dbReference type="SMART" id="SM01097">
    <property type="entry name" value="CPSase_sm_chain"/>
    <property type="match status" value="1"/>
</dbReference>
<keyword evidence="3" id="KW-1185">Reference proteome</keyword>
<dbReference type="AlphaFoldDB" id="A0A3P7IIH0"/>
<feature type="domain" description="Carbamoyl-phosphate synthase small subunit N-terminal" evidence="1">
    <location>
        <begin position="6"/>
        <end position="148"/>
    </location>
</feature>
<dbReference type="Pfam" id="PF00988">
    <property type="entry name" value="CPSase_sm_chain"/>
    <property type="match status" value="1"/>
</dbReference>
<gene>
    <name evidence="2" type="ORF">SVUK_LOCUS372</name>
</gene>
<dbReference type="InterPro" id="IPR036480">
    <property type="entry name" value="CarbP_synth_ssu_N_sf"/>
</dbReference>
<protein>
    <recommendedName>
        <fullName evidence="1">Carbamoyl-phosphate synthase small subunit N-terminal domain-containing protein</fullName>
    </recommendedName>
</protein>
<dbReference type="InterPro" id="IPR002474">
    <property type="entry name" value="CarbamoylP_synth_ssu_N"/>
</dbReference>
<dbReference type="Proteomes" id="UP000270094">
    <property type="component" value="Unassembled WGS sequence"/>
</dbReference>
<sequence length="174" mass="19589">MHWETMKATLYLDDGSSFTGQLFGATKSVVGEIVFQTGMVGYVESLTDPSYAQQLLTLTYPMIGNYGVPSHEDIDKLGLPSHFESDRIWPAALIVDRICPENEHSHWEAVESLSSWLRSAGVPGLAGIDIRMLTKKIREQGTMKAKLIIESDDPTKYQFRDIYEENLVSFVSRK</sequence>
<dbReference type="FunFam" id="3.50.30.20:FF:000002">
    <property type="entry name" value="Carbamoyl-phosphate synthase 1, mitochondrial"/>
    <property type="match status" value="1"/>
</dbReference>
<dbReference type="SUPFAM" id="SSF52021">
    <property type="entry name" value="Carbamoyl phosphate synthetase, small subunit N-terminal domain"/>
    <property type="match status" value="1"/>
</dbReference>
<organism evidence="2 3">
    <name type="scientific">Strongylus vulgaris</name>
    <name type="common">Blood worm</name>
    <dbReference type="NCBI Taxonomy" id="40348"/>
    <lineage>
        <taxon>Eukaryota</taxon>
        <taxon>Metazoa</taxon>
        <taxon>Ecdysozoa</taxon>
        <taxon>Nematoda</taxon>
        <taxon>Chromadorea</taxon>
        <taxon>Rhabditida</taxon>
        <taxon>Rhabditina</taxon>
        <taxon>Rhabditomorpha</taxon>
        <taxon>Strongyloidea</taxon>
        <taxon>Strongylidae</taxon>
        <taxon>Strongylus</taxon>
    </lineage>
</organism>
<accession>A0A3P7IIH0</accession>
<feature type="non-terminal residue" evidence="2">
    <location>
        <position position="174"/>
    </location>
</feature>
<dbReference type="Gene3D" id="3.50.30.20">
    <property type="entry name" value="Carbamoyl-phosphate synthase small subunit, N-terminal domain"/>
    <property type="match status" value="1"/>
</dbReference>
<name>A0A3P7IIH0_STRVU</name>